<dbReference type="InterPro" id="IPR028992">
    <property type="entry name" value="Hedgehog/Intein_dom"/>
</dbReference>
<feature type="domain" description="Hedgehog/Intein (Hint)" evidence="1">
    <location>
        <begin position="225"/>
        <end position="363"/>
    </location>
</feature>
<dbReference type="InterPro" id="IPR036844">
    <property type="entry name" value="Hint_dom_sf"/>
</dbReference>
<dbReference type="RefSeq" id="WP_173570416.1">
    <property type="nucleotide sequence ID" value="NZ_WOSY01000009.1"/>
</dbReference>
<gene>
    <name evidence="2" type="ORF">GOB81_10725</name>
</gene>
<keyword evidence="3" id="KW-1185">Reference proteome</keyword>
<dbReference type="SUPFAM" id="SSF51294">
    <property type="entry name" value="Hedgehog/intein (Hint) domain"/>
    <property type="match status" value="1"/>
</dbReference>
<dbReference type="Proteomes" id="UP000631653">
    <property type="component" value="Unassembled WGS sequence"/>
</dbReference>
<protein>
    <submittedName>
        <fullName evidence="2">Adhesin</fullName>
    </submittedName>
</protein>
<evidence type="ECO:0000259" key="1">
    <source>
        <dbReference type="Pfam" id="PF13403"/>
    </source>
</evidence>
<reference evidence="2 3" key="1">
    <citation type="journal article" date="2020" name="Int. J. Syst. Evol. Microbiol.">
        <title>Novel acetic acid bacteria from cider fermentations: Acetobacter conturbans sp. nov. and Acetobacter fallax sp. nov.</title>
        <authorList>
            <person name="Sombolestani A.S."/>
            <person name="Cleenwerck I."/>
            <person name="Cnockaert M."/>
            <person name="Borremans W."/>
            <person name="Wieme A.D."/>
            <person name="De Vuyst L."/>
            <person name="Vandamme P."/>
        </authorList>
    </citation>
    <scope>NUCLEOTIDE SEQUENCE [LARGE SCALE GENOMIC DNA]</scope>
    <source>
        <strain evidence="2 3">LMG 1627</strain>
    </source>
</reference>
<dbReference type="Pfam" id="PF13403">
    <property type="entry name" value="Hint_2"/>
    <property type="match status" value="1"/>
</dbReference>
<sequence>MSTVTWTGAQSSVWTNAANWDSASVPHSYDEVSFGEGASVFLSANEAVGGLAVSGAVTIAASGESLDNGNYSLYLEKNSVLRLQNVNLTTKDLEGDASEATIILQSSGLTVQYGNTLTGTVIFDDVKNSDGTTSGSTIDIVYYDSSNTSSAAITGFSNSDKIIISGNEPTDVHLVLNGDGVTYSLQGTLWGATQTLFPDITLASGVTPADFTYTKNSDGSYTFACFLADSMIRTVQGDVPVQDIRIGDQIVAIVNGHPTLRKIVWTGMASVSVRSGLPDDEAGYPIRILKDAFSDNVPSKDMLITSEHCLFLQNRFLPARILVNGRSIFYDRSITTYDYYHIETEPHSVILADNVPTESYLDTGNRSSFRQAGKVAVLAASRHLTWKQDAAAPLDVTPAFTETLYRTIETRAVRNSVERKTDILQTTSDPDLHLMTARGDMIRMERKAGRISFFPLPAGVKSVRLLSRTSRPHDVIGPFVDDRRQLGVLVGRVMLAQGQNYLEMTEHFHNEQLAGWFAPTSHQARWTTGDARLSLEGADVTREGVLAIEVLAAGPYPVPHDIAPVMAIPA</sequence>
<dbReference type="Gene3D" id="2.170.16.10">
    <property type="entry name" value="Hedgehog/Intein (Hint) domain"/>
    <property type="match status" value="1"/>
</dbReference>
<accession>A0ABX0K057</accession>
<evidence type="ECO:0000313" key="3">
    <source>
        <dbReference type="Proteomes" id="UP000631653"/>
    </source>
</evidence>
<organism evidence="2 3">
    <name type="scientific">Acetobacter conturbans</name>
    <dbReference type="NCBI Taxonomy" id="1737472"/>
    <lineage>
        <taxon>Bacteria</taxon>
        <taxon>Pseudomonadati</taxon>
        <taxon>Pseudomonadota</taxon>
        <taxon>Alphaproteobacteria</taxon>
        <taxon>Acetobacterales</taxon>
        <taxon>Acetobacteraceae</taxon>
        <taxon>Acetobacter</taxon>
    </lineage>
</organism>
<name>A0ABX0K057_9PROT</name>
<dbReference type="EMBL" id="WOSY01000009">
    <property type="protein sequence ID" value="NHN89101.1"/>
    <property type="molecule type" value="Genomic_DNA"/>
</dbReference>
<proteinExistence type="predicted"/>
<evidence type="ECO:0000313" key="2">
    <source>
        <dbReference type="EMBL" id="NHN89101.1"/>
    </source>
</evidence>
<comment type="caution">
    <text evidence="2">The sequence shown here is derived from an EMBL/GenBank/DDBJ whole genome shotgun (WGS) entry which is preliminary data.</text>
</comment>